<dbReference type="PANTHER" id="PTHR45138">
    <property type="entry name" value="REGULATORY COMPONENTS OF SENSORY TRANSDUCTION SYSTEM"/>
    <property type="match status" value="1"/>
</dbReference>
<dbReference type="NCBIfam" id="TIGR00254">
    <property type="entry name" value="GGDEF"/>
    <property type="match status" value="1"/>
</dbReference>
<dbReference type="InterPro" id="IPR000160">
    <property type="entry name" value="GGDEF_dom"/>
</dbReference>
<dbReference type="InterPro" id="IPR029787">
    <property type="entry name" value="Nucleotide_cyclase"/>
</dbReference>
<dbReference type="SUPFAM" id="SSF55073">
    <property type="entry name" value="Nucleotide cyclase"/>
    <property type="match status" value="1"/>
</dbReference>
<dbReference type="EMBL" id="SUMG01000022">
    <property type="protein sequence ID" value="NBG89336.1"/>
    <property type="molecule type" value="Genomic_DNA"/>
</dbReference>
<dbReference type="SMART" id="SM00267">
    <property type="entry name" value="GGDEF"/>
    <property type="match status" value="1"/>
</dbReference>
<protein>
    <submittedName>
        <fullName evidence="3">GGDEF domain-containing protein</fullName>
    </submittedName>
</protein>
<feature type="transmembrane region" description="Helical" evidence="1">
    <location>
        <begin position="191"/>
        <end position="216"/>
    </location>
</feature>
<gene>
    <name evidence="3" type="ORF">ISALK_12625</name>
</gene>
<dbReference type="Proteomes" id="UP000449710">
    <property type="component" value="Unassembled WGS sequence"/>
</dbReference>
<reference evidence="3 4" key="1">
    <citation type="submission" date="2019-04" db="EMBL/GenBank/DDBJ databases">
        <title>Isachenkonia alkalipeptolytica gen. nov. sp. nov. a new anaerobic, alkiliphilic organothrophic bacterium capable to reduce synthesized ferrihydrite isolated from a soda lake.</title>
        <authorList>
            <person name="Toshchakov S.V."/>
            <person name="Zavarzina D.G."/>
            <person name="Zhilina T.N."/>
            <person name="Kostrikina N.A."/>
            <person name="Kublanov I.V."/>
        </authorList>
    </citation>
    <scope>NUCLEOTIDE SEQUENCE [LARGE SCALE GENOMIC DNA]</scope>
    <source>
        <strain evidence="3 4">Z-1701</strain>
    </source>
</reference>
<keyword evidence="4" id="KW-1185">Reference proteome</keyword>
<dbReference type="Pfam" id="PF00990">
    <property type="entry name" value="GGDEF"/>
    <property type="match status" value="1"/>
</dbReference>
<proteinExistence type="predicted"/>
<keyword evidence="1" id="KW-0472">Membrane</keyword>
<evidence type="ECO:0000259" key="2">
    <source>
        <dbReference type="PROSITE" id="PS50887"/>
    </source>
</evidence>
<comment type="caution">
    <text evidence="3">The sequence shown here is derived from an EMBL/GenBank/DDBJ whole genome shotgun (WGS) entry which is preliminary data.</text>
</comment>
<organism evidence="3 4">
    <name type="scientific">Isachenkonia alkalipeptolytica</name>
    <dbReference type="NCBI Taxonomy" id="2565777"/>
    <lineage>
        <taxon>Bacteria</taxon>
        <taxon>Bacillati</taxon>
        <taxon>Bacillota</taxon>
        <taxon>Clostridia</taxon>
        <taxon>Eubacteriales</taxon>
        <taxon>Clostridiaceae</taxon>
        <taxon>Isachenkonia</taxon>
    </lineage>
</organism>
<feature type="domain" description="GGDEF" evidence="2">
    <location>
        <begin position="260"/>
        <end position="386"/>
    </location>
</feature>
<evidence type="ECO:0000313" key="4">
    <source>
        <dbReference type="Proteomes" id="UP000449710"/>
    </source>
</evidence>
<dbReference type="AlphaFoldDB" id="A0AA44BGG9"/>
<dbReference type="Gene3D" id="3.30.70.270">
    <property type="match status" value="1"/>
</dbReference>
<feature type="transmembrane region" description="Helical" evidence="1">
    <location>
        <begin position="21"/>
        <end position="44"/>
    </location>
</feature>
<dbReference type="InterPro" id="IPR050469">
    <property type="entry name" value="Diguanylate_Cyclase"/>
</dbReference>
<dbReference type="RefSeq" id="WP_160722901.1">
    <property type="nucleotide sequence ID" value="NZ_SUMG01000022.1"/>
</dbReference>
<evidence type="ECO:0000313" key="3">
    <source>
        <dbReference type="EMBL" id="NBG89336.1"/>
    </source>
</evidence>
<dbReference type="PANTHER" id="PTHR45138:SF9">
    <property type="entry name" value="DIGUANYLATE CYCLASE DGCM-RELATED"/>
    <property type="match status" value="1"/>
</dbReference>
<evidence type="ECO:0000256" key="1">
    <source>
        <dbReference type="SAM" id="Phobius"/>
    </source>
</evidence>
<keyword evidence="1" id="KW-0812">Transmembrane</keyword>
<sequence length="386" mass="44378">MSIKRAMKNKYIVKKLHNHSNPWFIISVAVTVLLIVTLISHLIYSYTTIKNFEHNKLAVERASGELTLYANQLEMSTRIAAATGDLSWEKDYDEHLPKVNETLYNIDEMLDLDEVGQKQEKISSHLHELQSIENQAFTLISQGEKDQAFELLQGWTYTKNQLELKTSIESLTNIMHEHVHSKILSERSLSLSLLIFIALSSILLMISWFISIKLWYAQVKTQQEKEDRINYLIYHDALTGTYNRRFFEEESERLDNENNLPLTLIIGDVNDLKKVNDRMGHKKGDELLIELTRILKEAVGKTGILARWGGDEFGILLPNTSFISAKKIVDKINEGCKKSDFKPCPSISLGYAIKLDTSQSMDKIFTDAEDEMYRRKIAGKESEEDK</sequence>
<accession>A0AA44BGG9</accession>
<dbReference type="CDD" id="cd01949">
    <property type="entry name" value="GGDEF"/>
    <property type="match status" value="1"/>
</dbReference>
<keyword evidence="1" id="KW-1133">Transmembrane helix</keyword>
<dbReference type="GO" id="GO:0052621">
    <property type="term" value="F:diguanylate cyclase activity"/>
    <property type="evidence" value="ECO:0007669"/>
    <property type="project" value="TreeGrafter"/>
</dbReference>
<dbReference type="InterPro" id="IPR043128">
    <property type="entry name" value="Rev_trsase/Diguanyl_cyclase"/>
</dbReference>
<name>A0AA44BGG9_9CLOT</name>
<dbReference type="PROSITE" id="PS50887">
    <property type="entry name" value="GGDEF"/>
    <property type="match status" value="1"/>
</dbReference>